<evidence type="ECO:0000256" key="1">
    <source>
        <dbReference type="SAM" id="MobiDB-lite"/>
    </source>
</evidence>
<comment type="caution">
    <text evidence="2">The sequence shown here is derived from an EMBL/GenBank/DDBJ whole genome shotgun (WGS) entry which is preliminary data.</text>
</comment>
<accession>A0A3N6MCS2</accession>
<evidence type="ECO:0000313" key="2">
    <source>
        <dbReference type="EMBL" id="RQH00498.1"/>
    </source>
</evidence>
<keyword evidence="3" id="KW-1185">Reference proteome</keyword>
<organism evidence="2 3">
    <name type="scientific">Natrarchaeobius chitinivorans</name>
    <dbReference type="NCBI Taxonomy" id="1679083"/>
    <lineage>
        <taxon>Archaea</taxon>
        <taxon>Methanobacteriati</taxon>
        <taxon>Methanobacteriota</taxon>
        <taxon>Stenosarchaea group</taxon>
        <taxon>Halobacteria</taxon>
        <taxon>Halobacteriales</taxon>
        <taxon>Natrialbaceae</taxon>
        <taxon>Natrarchaeobius</taxon>
    </lineage>
</organism>
<reference evidence="2 3" key="1">
    <citation type="submission" date="2018-10" db="EMBL/GenBank/DDBJ databases">
        <title>Natrarchaeobius chitinivorans gen. nov., sp. nov., and Natrarchaeobius haloalkaliphilus sp. nov., alkaliphilic, chitin-utilizing haloarchaea from hypersaline alkaline lakes.</title>
        <authorList>
            <person name="Sorokin D.Y."/>
            <person name="Elcheninov A.G."/>
            <person name="Kostrikina N.A."/>
            <person name="Bale N.J."/>
            <person name="Sinninghe Damste J.S."/>
            <person name="Khijniak T.V."/>
            <person name="Kublanov I.V."/>
            <person name="Toshchakov S.V."/>
        </authorList>
    </citation>
    <scope>NUCLEOTIDE SEQUENCE [LARGE SCALE GENOMIC DNA]</scope>
    <source>
        <strain evidence="2 3">AArcht7</strain>
    </source>
</reference>
<proteinExistence type="predicted"/>
<evidence type="ECO:0000313" key="3">
    <source>
        <dbReference type="Proteomes" id="UP000281431"/>
    </source>
</evidence>
<feature type="compositionally biased region" description="Basic and acidic residues" evidence="1">
    <location>
        <begin position="87"/>
        <end position="104"/>
    </location>
</feature>
<sequence length="128" mass="14904">MSRAPLEEWNFARGVAAGRADRLDRRSRTRTHGARTRMRADDACDLEPRRVYAFERTGVGQLRYSRWPVRLQRYIGTTGHTTRRRRSVDAEKIESLESNRDGQRFDQPMTLTASAPPIWLFSFTWACS</sequence>
<dbReference type="Proteomes" id="UP000281431">
    <property type="component" value="Unassembled WGS sequence"/>
</dbReference>
<feature type="region of interest" description="Disordered" evidence="1">
    <location>
        <begin position="78"/>
        <end position="108"/>
    </location>
</feature>
<dbReference type="EMBL" id="REFZ01000006">
    <property type="protein sequence ID" value="RQH00498.1"/>
    <property type="molecule type" value="Genomic_DNA"/>
</dbReference>
<name>A0A3N6MCS2_NATCH</name>
<protein>
    <submittedName>
        <fullName evidence="2">Uncharacterized protein</fullName>
    </submittedName>
</protein>
<gene>
    <name evidence="2" type="ORF">EA472_11725</name>
</gene>
<dbReference type="AlphaFoldDB" id="A0A3N6MCS2"/>